<dbReference type="AlphaFoldDB" id="A0A5J9U982"/>
<keyword evidence="3" id="KW-1185">Reference proteome</keyword>
<gene>
    <name evidence="2" type="ORF">EJB05_36349</name>
</gene>
<proteinExistence type="inferred from homology"/>
<dbReference type="GO" id="GO:0051603">
    <property type="term" value="P:proteolysis involved in protein catabolic process"/>
    <property type="evidence" value="ECO:0007669"/>
    <property type="project" value="TreeGrafter"/>
</dbReference>
<name>A0A5J9U982_9POAL</name>
<sequence length="149" mass="16374">MKKGGLKDENIIVFMYDDIANNTENPWPGVIINHPNGTDVYAGVPKDYTGNNVNVHNFLAVLLGDNSNLTGGSGKVVINSGPDDHISSSTTPITRRRKAISPTALKAITTLGDLYSVSWRASWMEDSHARDLRNESLAQQYEAMTNEKR</sequence>
<dbReference type="Proteomes" id="UP000324897">
    <property type="component" value="Chromosome 7"/>
</dbReference>
<accession>A0A5J9U982</accession>
<dbReference type="Gene3D" id="3.40.50.1460">
    <property type="match status" value="1"/>
</dbReference>
<dbReference type="Pfam" id="PF01650">
    <property type="entry name" value="Peptidase_C13"/>
    <property type="match status" value="1"/>
</dbReference>
<dbReference type="Gramene" id="TVU20153">
    <property type="protein sequence ID" value="TVU20153"/>
    <property type="gene ID" value="EJB05_36349"/>
</dbReference>
<organism evidence="2 3">
    <name type="scientific">Eragrostis curvula</name>
    <name type="common">weeping love grass</name>
    <dbReference type="NCBI Taxonomy" id="38414"/>
    <lineage>
        <taxon>Eukaryota</taxon>
        <taxon>Viridiplantae</taxon>
        <taxon>Streptophyta</taxon>
        <taxon>Embryophyta</taxon>
        <taxon>Tracheophyta</taxon>
        <taxon>Spermatophyta</taxon>
        <taxon>Magnoliopsida</taxon>
        <taxon>Liliopsida</taxon>
        <taxon>Poales</taxon>
        <taxon>Poaceae</taxon>
        <taxon>PACMAD clade</taxon>
        <taxon>Chloridoideae</taxon>
        <taxon>Eragrostideae</taxon>
        <taxon>Eragrostidinae</taxon>
        <taxon>Eragrostis</taxon>
    </lineage>
</organism>
<reference evidence="2 3" key="1">
    <citation type="journal article" date="2019" name="Sci. Rep.">
        <title>A high-quality genome of Eragrostis curvula grass provides insights into Poaceae evolution and supports new strategies to enhance forage quality.</title>
        <authorList>
            <person name="Carballo J."/>
            <person name="Santos B.A.C.M."/>
            <person name="Zappacosta D."/>
            <person name="Garbus I."/>
            <person name="Selva J.P."/>
            <person name="Gallo C.A."/>
            <person name="Diaz A."/>
            <person name="Albertini E."/>
            <person name="Caccamo M."/>
            <person name="Echenique V."/>
        </authorList>
    </citation>
    <scope>NUCLEOTIDE SEQUENCE [LARGE SCALE GENOMIC DNA]</scope>
    <source>
        <strain evidence="3">cv. Victoria</strain>
        <tissue evidence="2">Leaf</tissue>
    </source>
</reference>
<evidence type="ECO:0000313" key="2">
    <source>
        <dbReference type="EMBL" id="TVU20153.1"/>
    </source>
</evidence>
<evidence type="ECO:0000313" key="3">
    <source>
        <dbReference type="Proteomes" id="UP000324897"/>
    </source>
</evidence>
<dbReference type="PANTHER" id="PTHR12000:SF19">
    <property type="entry name" value="VACUOLAR-PROCESSING ENZYME"/>
    <property type="match status" value="1"/>
</dbReference>
<evidence type="ECO:0000256" key="1">
    <source>
        <dbReference type="ARBA" id="ARBA00009941"/>
    </source>
</evidence>
<dbReference type="GO" id="GO:0006624">
    <property type="term" value="P:vacuolar protein processing"/>
    <property type="evidence" value="ECO:0007669"/>
    <property type="project" value="TreeGrafter"/>
</dbReference>
<dbReference type="PANTHER" id="PTHR12000">
    <property type="entry name" value="HEMOGLOBINASE FAMILY MEMBER"/>
    <property type="match status" value="1"/>
</dbReference>
<dbReference type="GO" id="GO:0005773">
    <property type="term" value="C:vacuole"/>
    <property type="evidence" value="ECO:0007669"/>
    <property type="project" value="GOC"/>
</dbReference>
<comment type="caution">
    <text evidence="2">The sequence shown here is derived from an EMBL/GenBank/DDBJ whole genome shotgun (WGS) entry which is preliminary data.</text>
</comment>
<dbReference type="OrthoDB" id="192611at2759"/>
<dbReference type="EMBL" id="RWGY01000029">
    <property type="protein sequence ID" value="TVU20153.1"/>
    <property type="molecule type" value="Genomic_DNA"/>
</dbReference>
<dbReference type="InterPro" id="IPR001096">
    <property type="entry name" value="Peptidase_C13"/>
</dbReference>
<protein>
    <submittedName>
        <fullName evidence="2">Uncharacterized protein</fullName>
    </submittedName>
</protein>
<comment type="similarity">
    <text evidence="1">Belongs to the peptidase C13 family.</text>
</comment>
<feature type="non-terminal residue" evidence="2">
    <location>
        <position position="1"/>
    </location>
</feature>
<dbReference type="GO" id="GO:0004197">
    <property type="term" value="F:cysteine-type endopeptidase activity"/>
    <property type="evidence" value="ECO:0007669"/>
    <property type="project" value="TreeGrafter"/>
</dbReference>